<evidence type="ECO:0000313" key="1">
    <source>
        <dbReference type="EMBL" id="MVO99432.1"/>
    </source>
</evidence>
<evidence type="ECO:0000313" key="2">
    <source>
        <dbReference type="Proteomes" id="UP000490800"/>
    </source>
</evidence>
<comment type="caution">
    <text evidence="1">The sequence shown here is derived from an EMBL/GenBank/DDBJ whole genome shotgun (WGS) entry which is preliminary data.</text>
</comment>
<dbReference type="OrthoDB" id="2943863at2"/>
<sequence>MQKQEVQGLCQQHKYRYVLVQLKDGTMQDGFVEDVDDNYVYLAVPHDGRESEAQDSRAYGYGWGYPGFSYYPYPYPYPRRRFFRRAFPLAALAALTLLPFY</sequence>
<dbReference type="AlphaFoldDB" id="A0A7X3FGY7"/>
<organism evidence="1 2">
    <name type="scientific">Paenibacillus lutrae</name>
    <dbReference type="NCBI Taxonomy" id="2078573"/>
    <lineage>
        <taxon>Bacteria</taxon>
        <taxon>Bacillati</taxon>
        <taxon>Bacillota</taxon>
        <taxon>Bacilli</taxon>
        <taxon>Bacillales</taxon>
        <taxon>Paenibacillaceae</taxon>
        <taxon>Paenibacillus</taxon>
    </lineage>
</organism>
<evidence type="ECO:0008006" key="3">
    <source>
        <dbReference type="Google" id="ProtNLM"/>
    </source>
</evidence>
<gene>
    <name evidence="1" type="ORF">EDM21_07815</name>
</gene>
<keyword evidence="2" id="KW-1185">Reference proteome</keyword>
<dbReference type="Proteomes" id="UP000490800">
    <property type="component" value="Unassembled WGS sequence"/>
</dbReference>
<accession>A0A7X3FGY7</accession>
<name>A0A7X3FGY7_9BACL</name>
<protein>
    <recommendedName>
        <fullName evidence="3">Phosphatidylinositol kinase</fullName>
    </recommendedName>
</protein>
<proteinExistence type="predicted"/>
<dbReference type="EMBL" id="RHLK01000003">
    <property type="protein sequence ID" value="MVO99432.1"/>
    <property type="molecule type" value="Genomic_DNA"/>
</dbReference>
<reference evidence="1 2" key="1">
    <citation type="journal article" date="2019" name="Microorganisms">
        <title>Paenibacillus lutrae sp. nov., A Chitinolytic Species Isolated from A River Otter in Castril Natural Park, Granada, Spain.</title>
        <authorList>
            <person name="Rodriguez M."/>
            <person name="Reina J.C."/>
            <person name="Bejar V."/>
            <person name="Llamas I."/>
        </authorList>
    </citation>
    <scope>NUCLEOTIDE SEQUENCE [LARGE SCALE GENOMIC DNA]</scope>
    <source>
        <strain evidence="1 2">N10</strain>
    </source>
</reference>
<dbReference type="RefSeq" id="WP_157334396.1">
    <property type="nucleotide sequence ID" value="NZ_RHLK01000003.1"/>
</dbReference>